<dbReference type="InterPro" id="IPR018499">
    <property type="entry name" value="Tetraspanin/Peripherin"/>
</dbReference>
<dbReference type="Gene3D" id="1.10.1450.10">
    <property type="entry name" value="Tetraspanin"/>
    <property type="match status" value="1"/>
</dbReference>
<dbReference type="InterPro" id="IPR052056">
    <property type="entry name" value="Mono-ARTD/PARP"/>
</dbReference>
<evidence type="ECO:0000256" key="6">
    <source>
        <dbReference type="ARBA" id="ARBA00022989"/>
    </source>
</evidence>
<comment type="subcellular location">
    <subcellularLocation>
        <location evidence="2">Membrane</location>
        <topology evidence="2">Multi-pass membrane protein</topology>
    </subcellularLocation>
    <subcellularLocation>
        <location evidence="1">Nucleus</location>
    </subcellularLocation>
</comment>
<dbReference type="Proteomes" id="UP000663825">
    <property type="component" value="Unassembled WGS sequence"/>
</dbReference>
<evidence type="ECO:0000256" key="2">
    <source>
        <dbReference type="ARBA" id="ARBA00004141"/>
    </source>
</evidence>
<feature type="transmembrane region" description="Helical" evidence="11">
    <location>
        <begin position="490"/>
        <end position="507"/>
    </location>
</feature>
<evidence type="ECO:0000256" key="1">
    <source>
        <dbReference type="ARBA" id="ARBA00004123"/>
    </source>
</evidence>
<evidence type="ECO:0000256" key="5">
    <source>
        <dbReference type="ARBA" id="ARBA00022692"/>
    </source>
</evidence>
<feature type="transmembrane region" description="Helical" evidence="11">
    <location>
        <begin position="429"/>
        <end position="452"/>
    </location>
</feature>
<evidence type="ECO:0000256" key="8">
    <source>
        <dbReference type="ARBA" id="ARBA00023136"/>
    </source>
</evidence>
<accession>A0A817R4W5</accession>
<comment type="caution">
    <text evidence="13">The sequence shown here is derived from an EMBL/GenBank/DDBJ whole genome shotgun (WGS) entry which is preliminary data.</text>
</comment>
<dbReference type="Gene3D" id="3.90.228.10">
    <property type="match status" value="1"/>
</dbReference>
<dbReference type="SUPFAM" id="SSF56399">
    <property type="entry name" value="ADP-ribosylation"/>
    <property type="match status" value="1"/>
</dbReference>
<keyword evidence="5 11" id="KW-0812">Transmembrane</keyword>
<keyword evidence="4 10" id="KW-0808">Transferase</keyword>
<feature type="domain" description="PARP catalytic" evidence="12">
    <location>
        <begin position="234"/>
        <end position="430"/>
    </location>
</feature>
<evidence type="ECO:0000256" key="10">
    <source>
        <dbReference type="RuleBase" id="RU362114"/>
    </source>
</evidence>
<keyword evidence="8 11" id="KW-0472">Membrane</keyword>
<dbReference type="EMBL" id="CAJNXB010002392">
    <property type="protein sequence ID" value="CAF3240452.1"/>
    <property type="molecule type" value="Genomic_DNA"/>
</dbReference>
<evidence type="ECO:0000256" key="3">
    <source>
        <dbReference type="ARBA" id="ARBA00022676"/>
    </source>
</evidence>
<reference evidence="13" key="1">
    <citation type="submission" date="2021-02" db="EMBL/GenBank/DDBJ databases">
        <authorList>
            <person name="Nowell W R."/>
        </authorList>
    </citation>
    <scope>NUCLEOTIDE SEQUENCE</scope>
</reference>
<dbReference type="GO" id="GO:0003714">
    <property type="term" value="F:transcription corepressor activity"/>
    <property type="evidence" value="ECO:0007669"/>
    <property type="project" value="TreeGrafter"/>
</dbReference>
<dbReference type="PANTHER" id="PTHR14453:SF67">
    <property type="entry name" value="POLY [ADP-RIBOSE] POLYMERASE"/>
    <property type="match status" value="1"/>
</dbReference>
<keyword evidence="7 10" id="KW-0520">NAD</keyword>
<feature type="transmembrane region" description="Helical" evidence="11">
    <location>
        <begin position="667"/>
        <end position="688"/>
    </location>
</feature>
<evidence type="ECO:0000313" key="13">
    <source>
        <dbReference type="EMBL" id="CAF3240452.1"/>
    </source>
</evidence>
<dbReference type="InterPro" id="IPR008952">
    <property type="entry name" value="Tetraspanin_EC2_sf"/>
</dbReference>
<keyword evidence="9" id="KW-0539">Nucleus</keyword>
<evidence type="ECO:0000256" key="7">
    <source>
        <dbReference type="ARBA" id="ARBA00023027"/>
    </source>
</evidence>
<sequence length="770" mass="89098">MAEALEKDMIPCENCSEQVNLDDWSIHVRHCFHGEKKQVENSTRAITNEPIIDGIPCEFCDTQVNLDDWESHSKQCADTHNSRIKKLKNMMDESIVELIPCEYCDAQINVNDWESHSKQCVNSSKLCTSNVKTDGNKLMDALIPCEYCGSQVSLDNWTWHTNQCADADRRRVENIIKQNEAHPDANLIPCDICKESFVFQDFAAHQTECQLKQASSVFTPNALHEQTANGLFSLPRHWDQSSPHNLSRYTLQPDSEEYKFVADNFHKTLTSNEIVQIERIQNRRWYRQYDAHKDDFIERYGTSTEQWLFHGCKSTAIDAIIKDCFNRSHAVRFAAGQGIYFATQASTSLGYTQPTANNLRHMFMARVLVGRTTAGNQSTRVCPPGFDTTGGGTVFVTYHDAQAYVFIKLKLDCTMAATYGQRQRTKYRFLMGINGFLLAFAIFIIISMSIYWGFFEEWTIWTDYTMAWVEFNFFIYYWDRLTITRAYLSLIYIYGFALLTIIALQIHSYRRRNAFLMQYVPYSLLGLAIITILGGLAWFAVTMINMNAGFLTKETFLLERLRFKGNAFKELKYREQAFHLVTSGRVPPRVFILTAFVNQRQRDFSCCGWNSYLDYTGAYKTDLPDTCCHKYQRNFGCGKNMLINPDSKVVNTRGCGPLMHYWYRRGFWENIFMSLFGVFMGVYMIYVFQQNRKEFVQLRDEADDRKRIIHTQSMASLRSANKNQTKVNPSNYAYTGMKTTNTNDATGIYDSDDDSASVLYEPRPMNNFNN</sequence>
<dbReference type="PROSITE" id="PS51059">
    <property type="entry name" value="PARP_CATALYTIC"/>
    <property type="match status" value="1"/>
</dbReference>
<evidence type="ECO:0000313" key="14">
    <source>
        <dbReference type="Proteomes" id="UP000663825"/>
    </source>
</evidence>
<evidence type="ECO:0000256" key="11">
    <source>
        <dbReference type="SAM" id="Phobius"/>
    </source>
</evidence>
<protein>
    <recommendedName>
        <fullName evidence="10">Poly [ADP-ribose] polymerase</fullName>
        <shortName evidence="10">PARP</shortName>
        <ecNumber evidence="10">2.4.2.-</ecNumber>
    </recommendedName>
</protein>
<dbReference type="Pfam" id="PF13913">
    <property type="entry name" value="zf-C2HC_2"/>
    <property type="match status" value="2"/>
</dbReference>
<keyword evidence="3 10" id="KW-0328">Glycosyltransferase</keyword>
<dbReference type="GO" id="GO:0016020">
    <property type="term" value="C:membrane"/>
    <property type="evidence" value="ECO:0007669"/>
    <property type="project" value="UniProtKB-SubCell"/>
</dbReference>
<dbReference type="InterPro" id="IPR012317">
    <property type="entry name" value="Poly(ADP-ribose)pol_cat_dom"/>
</dbReference>
<dbReference type="AlphaFoldDB" id="A0A817R4W5"/>
<dbReference type="GO" id="GO:0010629">
    <property type="term" value="P:negative regulation of gene expression"/>
    <property type="evidence" value="ECO:0007669"/>
    <property type="project" value="TreeGrafter"/>
</dbReference>
<gene>
    <name evidence="13" type="ORF">TIS948_LOCUS14604</name>
</gene>
<dbReference type="EC" id="2.4.2.-" evidence="10"/>
<dbReference type="GO" id="GO:0003950">
    <property type="term" value="F:NAD+ poly-ADP-ribosyltransferase activity"/>
    <property type="evidence" value="ECO:0007669"/>
    <property type="project" value="UniProtKB-UniRule"/>
</dbReference>
<evidence type="ECO:0000256" key="9">
    <source>
        <dbReference type="ARBA" id="ARBA00023242"/>
    </source>
</evidence>
<dbReference type="PANTHER" id="PTHR14453">
    <property type="entry name" value="PARP/ZINC FINGER CCCH TYPE DOMAIN CONTAINING PROTEIN"/>
    <property type="match status" value="1"/>
</dbReference>
<dbReference type="GO" id="GO:0005634">
    <property type="term" value="C:nucleus"/>
    <property type="evidence" value="ECO:0007669"/>
    <property type="project" value="UniProtKB-SubCell"/>
</dbReference>
<name>A0A817R4W5_9BILA</name>
<proteinExistence type="predicted"/>
<dbReference type="Pfam" id="PF00335">
    <property type="entry name" value="Tetraspanin"/>
    <property type="match status" value="1"/>
</dbReference>
<dbReference type="SUPFAM" id="SSF48652">
    <property type="entry name" value="Tetraspanin"/>
    <property type="match status" value="1"/>
</dbReference>
<evidence type="ECO:0000259" key="12">
    <source>
        <dbReference type="PROSITE" id="PS51059"/>
    </source>
</evidence>
<feature type="transmembrane region" description="Helical" evidence="11">
    <location>
        <begin position="519"/>
        <end position="541"/>
    </location>
</feature>
<organism evidence="13 14">
    <name type="scientific">Rotaria socialis</name>
    <dbReference type="NCBI Taxonomy" id="392032"/>
    <lineage>
        <taxon>Eukaryota</taxon>
        <taxon>Metazoa</taxon>
        <taxon>Spiralia</taxon>
        <taxon>Gnathifera</taxon>
        <taxon>Rotifera</taxon>
        <taxon>Eurotatoria</taxon>
        <taxon>Bdelloidea</taxon>
        <taxon>Philodinida</taxon>
        <taxon>Philodinidae</taxon>
        <taxon>Rotaria</taxon>
    </lineage>
</organism>
<dbReference type="Pfam" id="PF00644">
    <property type="entry name" value="PARP"/>
    <property type="match status" value="1"/>
</dbReference>
<dbReference type="GO" id="GO:0005737">
    <property type="term" value="C:cytoplasm"/>
    <property type="evidence" value="ECO:0007669"/>
    <property type="project" value="TreeGrafter"/>
</dbReference>
<dbReference type="OrthoDB" id="6133115at2759"/>
<evidence type="ECO:0000256" key="4">
    <source>
        <dbReference type="ARBA" id="ARBA00022679"/>
    </source>
</evidence>
<keyword evidence="6 11" id="KW-1133">Transmembrane helix</keyword>